<sequence>MGTYLSTPVVEKGVEDGEDLDCTVPVAWGVVDMQGWRKTMEDAHITQTGIAPPPSVNTDAHSKVFAVFDGHGGAEVARFCQLYLIDLLTNQEHWTSSEVDVGKALVESFHALDRLIDDESRREEINNLRTDKPSSKERRTVEGSKLTTSEDEDMDEKKIEETSPQNDDDSNEVVGEIADDRLDGEENGNDEESEDAVSIFKKLLSMNGQKVPGEEAEASTDGSTDESSSEDDSVITPTRILNGRQVCNLPDHPIHAGCTAVCAVIVGNTLTVANAGDSRVVLCRADGVTEAMSFDHKPLSDIEMKRITEAGGFVNQFGRVNGNLNLSRSIGDLKYKQVPDIVPAKQMITAEPDIKSVTLNDNDEFIILACDGIWDCLTNEEAVKYVRDRIDTKTPTEIGIEMLDEIISVDPRETQGIGGDNMTVMIVDLQPKKRNYRNV</sequence>
<dbReference type="InterPro" id="IPR001932">
    <property type="entry name" value="PPM-type_phosphatase-like_dom"/>
</dbReference>
<dbReference type="GO" id="GO:0016020">
    <property type="term" value="C:membrane"/>
    <property type="evidence" value="ECO:0007669"/>
    <property type="project" value="UniProtKB-SubCell"/>
</dbReference>
<protein>
    <recommendedName>
        <fullName evidence="4">protein-serine/threonine phosphatase</fullName>
        <ecNumber evidence="4">3.1.3.16</ecNumber>
    </recommendedName>
</protein>
<keyword evidence="16" id="KW-1185">Reference proteome</keyword>
<dbReference type="AlphaFoldDB" id="A0AAD3DCC3"/>
<feature type="region of interest" description="Disordered" evidence="13">
    <location>
        <begin position="125"/>
        <end position="172"/>
    </location>
</feature>
<dbReference type="GO" id="GO:0004722">
    <property type="term" value="F:protein serine/threonine phosphatase activity"/>
    <property type="evidence" value="ECO:0007669"/>
    <property type="project" value="UniProtKB-EC"/>
</dbReference>
<comment type="catalytic activity">
    <reaction evidence="10">
        <text>O-phospho-L-seryl-[protein] + H2O = L-seryl-[protein] + phosphate</text>
        <dbReference type="Rhea" id="RHEA:20629"/>
        <dbReference type="Rhea" id="RHEA-COMP:9863"/>
        <dbReference type="Rhea" id="RHEA-COMP:11604"/>
        <dbReference type="ChEBI" id="CHEBI:15377"/>
        <dbReference type="ChEBI" id="CHEBI:29999"/>
        <dbReference type="ChEBI" id="CHEBI:43474"/>
        <dbReference type="ChEBI" id="CHEBI:83421"/>
        <dbReference type="EC" id="3.1.3.16"/>
    </reaction>
</comment>
<dbReference type="EC" id="3.1.3.16" evidence="4"/>
<dbReference type="InterPro" id="IPR000222">
    <property type="entry name" value="PP2C_BS"/>
</dbReference>
<comment type="cofactor">
    <cofactor evidence="1">
        <name>Mn(2+)</name>
        <dbReference type="ChEBI" id="CHEBI:29035"/>
    </cofactor>
</comment>
<reference evidence="15 16" key="1">
    <citation type="journal article" date="2021" name="Sci. Rep.">
        <title>The genome of the diatom Chaetoceros tenuissimus carries an ancient integrated fragment of an extant virus.</title>
        <authorList>
            <person name="Hongo Y."/>
            <person name="Kimura K."/>
            <person name="Takaki Y."/>
            <person name="Yoshida Y."/>
            <person name="Baba S."/>
            <person name="Kobayashi G."/>
            <person name="Nagasaki K."/>
            <person name="Hano T."/>
            <person name="Tomaru Y."/>
        </authorList>
    </citation>
    <scope>NUCLEOTIDE SEQUENCE [LARGE SCALE GENOMIC DNA]</scope>
    <source>
        <strain evidence="15 16">NIES-3715</strain>
    </source>
</reference>
<feature type="region of interest" description="Disordered" evidence="13">
    <location>
        <begin position="208"/>
        <end position="237"/>
    </location>
</feature>
<dbReference type="SMART" id="SM00332">
    <property type="entry name" value="PP2Cc"/>
    <property type="match status" value="1"/>
</dbReference>
<evidence type="ECO:0000256" key="7">
    <source>
        <dbReference type="ARBA" id="ARBA00022842"/>
    </source>
</evidence>
<keyword evidence="5" id="KW-0479">Metal-binding</keyword>
<evidence type="ECO:0000256" key="9">
    <source>
        <dbReference type="ARBA" id="ARBA00023211"/>
    </source>
</evidence>
<dbReference type="PANTHER" id="PTHR13832:SF803">
    <property type="entry name" value="PROTEIN PHOSPHATASE 1G"/>
    <property type="match status" value="1"/>
</dbReference>
<keyword evidence="9" id="KW-0464">Manganese</keyword>
<evidence type="ECO:0000256" key="1">
    <source>
        <dbReference type="ARBA" id="ARBA00001936"/>
    </source>
</evidence>
<evidence type="ECO:0000256" key="6">
    <source>
        <dbReference type="ARBA" id="ARBA00022801"/>
    </source>
</evidence>
<comment type="catalytic activity">
    <reaction evidence="11">
        <text>O-phospho-L-threonyl-[protein] + H2O = L-threonyl-[protein] + phosphate</text>
        <dbReference type="Rhea" id="RHEA:47004"/>
        <dbReference type="Rhea" id="RHEA-COMP:11060"/>
        <dbReference type="Rhea" id="RHEA-COMP:11605"/>
        <dbReference type="ChEBI" id="CHEBI:15377"/>
        <dbReference type="ChEBI" id="CHEBI:30013"/>
        <dbReference type="ChEBI" id="CHEBI:43474"/>
        <dbReference type="ChEBI" id="CHEBI:61977"/>
        <dbReference type="EC" id="3.1.3.16"/>
    </reaction>
</comment>
<feature type="domain" description="PPM-type phosphatase" evidence="14">
    <location>
        <begin position="27"/>
        <end position="429"/>
    </location>
</feature>
<dbReference type="PROSITE" id="PS51746">
    <property type="entry name" value="PPM_2"/>
    <property type="match status" value="1"/>
</dbReference>
<keyword evidence="7" id="KW-0460">Magnesium</keyword>
<feature type="compositionally biased region" description="Acidic residues" evidence="13">
    <location>
        <begin position="214"/>
        <end position="233"/>
    </location>
</feature>
<dbReference type="PROSITE" id="PS01032">
    <property type="entry name" value="PPM_1"/>
    <property type="match status" value="1"/>
</dbReference>
<dbReference type="PANTHER" id="PTHR13832">
    <property type="entry name" value="PROTEIN PHOSPHATASE 2C"/>
    <property type="match status" value="1"/>
</dbReference>
<dbReference type="Proteomes" id="UP001054902">
    <property type="component" value="Unassembled WGS sequence"/>
</dbReference>
<evidence type="ECO:0000256" key="12">
    <source>
        <dbReference type="RuleBase" id="RU003465"/>
    </source>
</evidence>
<comment type="caution">
    <text evidence="15">The sequence shown here is derived from an EMBL/GenBank/DDBJ whole genome shotgun (WGS) entry which is preliminary data.</text>
</comment>
<evidence type="ECO:0000256" key="3">
    <source>
        <dbReference type="ARBA" id="ARBA00006702"/>
    </source>
</evidence>
<evidence type="ECO:0000256" key="4">
    <source>
        <dbReference type="ARBA" id="ARBA00013081"/>
    </source>
</evidence>
<evidence type="ECO:0000313" key="15">
    <source>
        <dbReference type="EMBL" id="GFH60750.1"/>
    </source>
</evidence>
<evidence type="ECO:0000256" key="8">
    <source>
        <dbReference type="ARBA" id="ARBA00022912"/>
    </source>
</evidence>
<evidence type="ECO:0000259" key="14">
    <source>
        <dbReference type="PROSITE" id="PS51746"/>
    </source>
</evidence>
<dbReference type="InterPro" id="IPR036457">
    <property type="entry name" value="PPM-type-like_dom_sf"/>
</dbReference>
<comment type="subcellular location">
    <subcellularLocation>
        <location evidence="2">Membrane</location>
        <topology evidence="2">Peripheral membrane protein</topology>
    </subcellularLocation>
</comment>
<name>A0AAD3DCC3_9STRA</name>
<dbReference type="Gene3D" id="3.60.40.10">
    <property type="entry name" value="PPM-type phosphatase domain"/>
    <property type="match status" value="2"/>
</dbReference>
<evidence type="ECO:0000256" key="10">
    <source>
        <dbReference type="ARBA" id="ARBA00047761"/>
    </source>
</evidence>
<dbReference type="SMART" id="SM00331">
    <property type="entry name" value="PP2C_SIG"/>
    <property type="match status" value="1"/>
</dbReference>
<evidence type="ECO:0000256" key="11">
    <source>
        <dbReference type="ARBA" id="ARBA00048336"/>
    </source>
</evidence>
<feature type="compositionally biased region" description="Basic and acidic residues" evidence="13">
    <location>
        <begin position="125"/>
        <end position="142"/>
    </location>
</feature>
<dbReference type="EMBL" id="BLLK01000069">
    <property type="protein sequence ID" value="GFH60750.1"/>
    <property type="molecule type" value="Genomic_DNA"/>
</dbReference>
<dbReference type="GO" id="GO:0046872">
    <property type="term" value="F:metal ion binding"/>
    <property type="evidence" value="ECO:0007669"/>
    <property type="project" value="UniProtKB-KW"/>
</dbReference>
<gene>
    <name evidence="15" type="ORF">CTEN210_17226</name>
</gene>
<accession>A0AAD3DCC3</accession>
<dbReference type="CDD" id="cd00143">
    <property type="entry name" value="PP2Cc"/>
    <property type="match status" value="1"/>
</dbReference>
<dbReference type="SUPFAM" id="SSF81606">
    <property type="entry name" value="PP2C-like"/>
    <property type="match status" value="1"/>
</dbReference>
<keyword evidence="8 12" id="KW-0904">Protein phosphatase</keyword>
<evidence type="ECO:0000313" key="16">
    <source>
        <dbReference type="Proteomes" id="UP001054902"/>
    </source>
</evidence>
<keyword evidence="6 12" id="KW-0378">Hydrolase</keyword>
<proteinExistence type="inferred from homology"/>
<comment type="similarity">
    <text evidence="3 12">Belongs to the PP2C family.</text>
</comment>
<evidence type="ECO:0000256" key="5">
    <source>
        <dbReference type="ARBA" id="ARBA00022723"/>
    </source>
</evidence>
<evidence type="ECO:0000256" key="2">
    <source>
        <dbReference type="ARBA" id="ARBA00004170"/>
    </source>
</evidence>
<evidence type="ECO:0000256" key="13">
    <source>
        <dbReference type="SAM" id="MobiDB-lite"/>
    </source>
</evidence>
<dbReference type="InterPro" id="IPR015655">
    <property type="entry name" value="PP2C"/>
</dbReference>
<organism evidence="15 16">
    <name type="scientific">Chaetoceros tenuissimus</name>
    <dbReference type="NCBI Taxonomy" id="426638"/>
    <lineage>
        <taxon>Eukaryota</taxon>
        <taxon>Sar</taxon>
        <taxon>Stramenopiles</taxon>
        <taxon>Ochrophyta</taxon>
        <taxon>Bacillariophyta</taxon>
        <taxon>Coscinodiscophyceae</taxon>
        <taxon>Chaetocerotophycidae</taxon>
        <taxon>Chaetocerotales</taxon>
        <taxon>Chaetocerotaceae</taxon>
        <taxon>Chaetoceros</taxon>
    </lineage>
</organism>
<dbReference type="Pfam" id="PF00481">
    <property type="entry name" value="PP2C"/>
    <property type="match status" value="2"/>
</dbReference>